<dbReference type="EMBL" id="RJKL01000001">
    <property type="protein sequence ID" value="ROP30333.1"/>
    <property type="molecule type" value="Genomic_DNA"/>
</dbReference>
<evidence type="ECO:0000313" key="2">
    <source>
        <dbReference type="Proteomes" id="UP000271683"/>
    </source>
</evidence>
<organism evidence="1 2">
    <name type="scientific">Couchioplanes caeruleus</name>
    <dbReference type="NCBI Taxonomy" id="56438"/>
    <lineage>
        <taxon>Bacteria</taxon>
        <taxon>Bacillati</taxon>
        <taxon>Actinomycetota</taxon>
        <taxon>Actinomycetes</taxon>
        <taxon>Micromonosporales</taxon>
        <taxon>Micromonosporaceae</taxon>
        <taxon>Couchioplanes</taxon>
    </lineage>
</organism>
<dbReference type="Proteomes" id="UP000271683">
    <property type="component" value="Unassembled WGS sequence"/>
</dbReference>
<reference evidence="1 2" key="1">
    <citation type="submission" date="2018-11" db="EMBL/GenBank/DDBJ databases">
        <title>Sequencing the genomes of 1000 actinobacteria strains.</title>
        <authorList>
            <person name="Klenk H.-P."/>
        </authorList>
    </citation>
    <scope>NUCLEOTIDE SEQUENCE [LARGE SCALE GENOMIC DNA]</scope>
    <source>
        <strain evidence="1 2">DSM 43634</strain>
    </source>
</reference>
<comment type="caution">
    <text evidence="1">The sequence shown here is derived from an EMBL/GenBank/DDBJ whole genome shotgun (WGS) entry which is preliminary data.</text>
</comment>
<proteinExistence type="predicted"/>
<dbReference type="AlphaFoldDB" id="A0A3N1GJ70"/>
<evidence type="ECO:0000313" key="1">
    <source>
        <dbReference type="EMBL" id="ROP30333.1"/>
    </source>
</evidence>
<accession>A0A3N1GJ70</accession>
<protein>
    <submittedName>
        <fullName evidence="1">Uncharacterized protein</fullName>
    </submittedName>
</protein>
<sequence>MRELRRLLLLRTSSLSLTALLAFLLLIGAATVLAFKALPVGFIRWHQDP</sequence>
<gene>
    <name evidence="1" type="ORF">EDD30_3176</name>
</gene>
<name>A0A3N1GJ70_9ACTN</name>